<dbReference type="FunFam" id="3.80.10.10:FF:000111">
    <property type="entry name" value="LRR receptor-like serine/threonine-protein kinase ERECTA"/>
    <property type="match status" value="1"/>
</dbReference>
<evidence type="ECO:0000256" key="2">
    <source>
        <dbReference type="ARBA" id="ARBA00009592"/>
    </source>
</evidence>
<keyword evidence="10 16" id="KW-0675">Receptor</keyword>
<dbReference type="InterPro" id="IPR001611">
    <property type="entry name" value="Leu-rich_rpt"/>
</dbReference>
<dbReference type="AlphaFoldDB" id="A0A6A1VAR1"/>
<evidence type="ECO:0000259" key="15">
    <source>
        <dbReference type="Pfam" id="PF23598"/>
    </source>
</evidence>
<evidence type="ECO:0000256" key="10">
    <source>
        <dbReference type="ARBA" id="ARBA00023170"/>
    </source>
</evidence>
<dbReference type="Pfam" id="PF23598">
    <property type="entry name" value="LRR_14"/>
    <property type="match status" value="1"/>
</dbReference>
<feature type="transmembrane region" description="Helical" evidence="12">
    <location>
        <begin position="1009"/>
        <end position="1035"/>
    </location>
</feature>
<keyword evidence="7" id="KW-0677">Repeat</keyword>
<protein>
    <submittedName>
        <fullName evidence="16">Receptor-like protein 12</fullName>
    </submittedName>
</protein>
<dbReference type="InterPro" id="IPR055414">
    <property type="entry name" value="LRR_R13L4/SHOC2-like"/>
</dbReference>
<dbReference type="FunFam" id="3.80.10.10:FF:000095">
    <property type="entry name" value="LRR receptor-like serine/threonine-protein kinase GSO1"/>
    <property type="match status" value="2"/>
</dbReference>
<comment type="caution">
    <text evidence="16">The sequence shown here is derived from an EMBL/GenBank/DDBJ whole genome shotgun (WGS) entry which is preliminary data.</text>
</comment>
<dbReference type="SMART" id="SM00369">
    <property type="entry name" value="LRR_TYP"/>
    <property type="match status" value="10"/>
</dbReference>
<dbReference type="FunFam" id="3.80.10.10:FF:000383">
    <property type="entry name" value="Leucine-rich repeat receptor protein kinase EMS1"/>
    <property type="match status" value="1"/>
</dbReference>
<evidence type="ECO:0000256" key="7">
    <source>
        <dbReference type="ARBA" id="ARBA00022737"/>
    </source>
</evidence>
<comment type="similarity">
    <text evidence="2">Belongs to the RLP family.</text>
</comment>
<dbReference type="SUPFAM" id="SSF52058">
    <property type="entry name" value="L domain-like"/>
    <property type="match status" value="3"/>
</dbReference>
<feature type="domain" description="Leucine-rich repeat-containing N-terminal plant-type" evidence="14">
    <location>
        <begin position="36"/>
        <end position="86"/>
    </location>
</feature>
<dbReference type="GO" id="GO:0005886">
    <property type="term" value="C:plasma membrane"/>
    <property type="evidence" value="ECO:0007669"/>
    <property type="project" value="UniProtKB-SubCell"/>
</dbReference>
<keyword evidence="3" id="KW-1003">Cell membrane</keyword>
<evidence type="ECO:0000256" key="11">
    <source>
        <dbReference type="ARBA" id="ARBA00023180"/>
    </source>
</evidence>
<dbReference type="PANTHER" id="PTHR48052:SF8">
    <property type="entry name" value="LRR RECEPTOR-LIKE SERINE_THREONINE-PROTEIN KINASE FLS2"/>
    <property type="match status" value="1"/>
</dbReference>
<keyword evidence="8 12" id="KW-1133">Transmembrane helix</keyword>
<evidence type="ECO:0000256" key="4">
    <source>
        <dbReference type="ARBA" id="ARBA00022614"/>
    </source>
</evidence>
<evidence type="ECO:0000256" key="9">
    <source>
        <dbReference type="ARBA" id="ARBA00023136"/>
    </source>
</evidence>
<feature type="domain" description="Disease resistance R13L4/SHOC-2-like LRR" evidence="15">
    <location>
        <begin position="365"/>
        <end position="592"/>
    </location>
</feature>
<dbReference type="Pfam" id="PF13855">
    <property type="entry name" value="LRR_8"/>
    <property type="match status" value="1"/>
</dbReference>
<keyword evidence="11" id="KW-0325">Glycoprotein</keyword>
<evidence type="ECO:0000256" key="5">
    <source>
        <dbReference type="ARBA" id="ARBA00022692"/>
    </source>
</evidence>
<dbReference type="Pfam" id="PF00560">
    <property type="entry name" value="LRR_1"/>
    <property type="match status" value="4"/>
</dbReference>
<proteinExistence type="inferred from homology"/>
<keyword evidence="17" id="KW-1185">Reference proteome</keyword>
<evidence type="ECO:0000313" key="17">
    <source>
        <dbReference type="Proteomes" id="UP000516437"/>
    </source>
</evidence>
<name>A0A6A1VAR1_9ROSI</name>
<dbReference type="EMBL" id="RXIC02000024">
    <property type="protein sequence ID" value="KAB1208887.1"/>
    <property type="molecule type" value="Genomic_DNA"/>
</dbReference>
<dbReference type="PANTHER" id="PTHR48052">
    <property type="entry name" value="UNNAMED PRODUCT"/>
    <property type="match status" value="1"/>
</dbReference>
<evidence type="ECO:0000256" key="1">
    <source>
        <dbReference type="ARBA" id="ARBA00004251"/>
    </source>
</evidence>
<feature type="chain" id="PRO_5025483379" evidence="13">
    <location>
        <begin position="26"/>
        <end position="1061"/>
    </location>
</feature>
<evidence type="ECO:0000313" key="16">
    <source>
        <dbReference type="EMBL" id="KAB1208887.1"/>
    </source>
</evidence>
<comment type="subcellular location">
    <subcellularLocation>
        <location evidence="1">Cell membrane</location>
        <topology evidence="1">Single-pass type I membrane protein</topology>
    </subcellularLocation>
</comment>
<sequence length="1061" mass="117907">MDLSLSLFMFLRFLCLLSLLHLITTLSTPLMRPLCHDDESSALLEFKESFIINKSASLNPSAYPKVASWSAGDKSNCCSWDGVLCDEDTGHVIGLDLSSSRLYGSVGSNSSLFRLVHLQMLSLADNYFQHSRIPPQVGNLSSLTHLNLSASSFSGQIPLEVSQLSRLAALDLSINFDIYFFPNYYLELKNPSLANLLGNLTRLEELNLGWVDISSAVPSTLANLSSLTSLVLYDCRLNGEFPVDIFKLPNLRFLNLNRNENLTGFLPEFTWRSPLEELVFSDTQFSGALPSSMGNLGFLTVLEASSSNLSGSIPSSLGNLTNIICVNLSKNHLVGNLPSSIGNMVRLSVLDFYFNQLTGQIPLGLVNLTQLNYLSLSHNHLVGNLPSSLRNMVQLSVLDFYFNQLTGPIPLEFVNLTQLNYLSLSHNHLVGNLPYAIGNMVQLSMLDFSSNQLTGPILELVNLTQLDYLSLSHNHLVGNLPFSIGNMVQLSELDFSSNQLTGHLGLVNLTQLTALFLDDNLFTGPVSFGARNHTRLTSLVLQGNKLVGQIPNSIFNLENLGYLDLSLNYFSGTLEFEMFAKLKHLSMLYLSGNQGPLLIKETSVNATLPKFHRLGLSSCNFAKFPGFDQLYPLFVRSTNLKILDLRSNLFQGPLPIPPVSVKHYYGSKNSFSGNIPEVVCNLSSLQVLDLANNNLSGSLPQCSDSFGDSLLVLDLQGNRFHGSIPPTWTKSSYLRMVSLSRNRFEGRVPRSLARCTRLEVLDLSNNHFSDMFPSWLGNLPQFAVLILRSNKFIGPIESPKFHFLRILDISYNGFSGKLPLQLFGDCSEQELADYPAYFQINSTFNSWSYETYTYSTTMTNKGTNRFYEKVRELFKVIDMSSNKFVGEIPKSVGNLTGLQLLNLSNNLLNGHIPPSLGDLIELEAMDLSRNKLAGEIPQQLTKLTLLAVFNVSYNHLTGPVPQGKQFDTFGDSCFEGNTGLCGGLLTKKCMDINVLPPSESQHSSSPFEFGWKIVVIGYGVGAIVGVIIGQVVFAWKQDWLMKTFRIRQPIQRKANRRRRRY</sequence>
<gene>
    <name evidence="16" type="ORF">CJ030_MR6G006017</name>
</gene>
<reference evidence="16 17" key="1">
    <citation type="journal article" date="2019" name="Plant Biotechnol. J.">
        <title>The red bayberry genome and genetic basis of sex determination.</title>
        <authorList>
            <person name="Jia H.M."/>
            <person name="Jia H.J."/>
            <person name="Cai Q.L."/>
            <person name="Wang Y."/>
            <person name="Zhao H.B."/>
            <person name="Yang W.F."/>
            <person name="Wang G.Y."/>
            <person name="Li Y.H."/>
            <person name="Zhan D.L."/>
            <person name="Shen Y.T."/>
            <person name="Niu Q.F."/>
            <person name="Chang L."/>
            <person name="Qiu J."/>
            <person name="Zhao L."/>
            <person name="Xie H.B."/>
            <person name="Fu W.Y."/>
            <person name="Jin J."/>
            <person name="Li X.W."/>
            <person name="Jiao Y."/>
            <person name="Zhou C.C."/>
            <person name="Tu T."/>
            <person name="Chai C.Y."/>
            <person name="Gao J.L."/>
            <person name="Fan L.J."/>
            <person name="van de Weg E."/>
            <person name="Wang J.Y."/>
            <person name="Gao Z.S."/>
        </authorList>
    </citation>
    <scope>NUCLEOTIDE SEQUENCE [LARGE SCALE GENOMIC DNA]</scope>
    <source>
        <tissue evidence="16">Leaves</tissue>
    </source>
</reference>
<dbReference type="InterPro" id="IPR013210">
    <property type="entry name" value="LRR_N_plant-typ"/>
</dbReference>
<keyword evidence="9 12" id="KW-0472">Membrane</keyword>
<dbReference type="InterPro" id="IPR003591">
    <property type="entry name" value="Leu-rich_rpt_typical-subtyp"/>
</dbReference>
<evidence type="ECO:0000256" key="8">
    <source>
        <dbReference type="ARBA" id="ARBA00022989"/>
    </source>
</evidence>
<dbReference type="Proteomes" id="UP000516437">
    <property type="component" value="Chromosome 6"/>
</dbReference>
<evidence type="ECO:0000256" key="12">
    <source>
        <dbReference type="SAM" id="Phobius"/>
    </source>
</evidence>
<evidence type="ECO:0000256" key="3">
    <source>
        <dbReference type="ARBA" id="ARBA00022475"/>
    </source>
</evidence>
<dbReference type="InterPro" id="IPR032675">
    <property type="entry name" value="LRR_dom_sf"/>
</dbReference>
<dbReference type="Pfam" id="PF08263">
    <property type="entry name" value="LRRNT_2"/>
    <property type="match status" value="1"/>
</dbReference>
<keyword evidence="6 13" id="KW-0732">Signal</keyword>
<accession>A0A6A1VAR1</accession>
<feature type="signal peptide" evidence="13">
    <location>
        <begin position="1"/>
        <end position="25"/>
    </location>
</feature>
<evidence type="ECO:0000256" key="13">
    <source>
        <dbReference type="SAM" id="SignalP"/>
    </source>
</evidence>
<organism evidence="16 17">
    <name type="scientific">Morella rubra</name>
    <name type="common">Chinese bayberry</name>
    <dbReference type="NCBI Taxonomy" id="262757"/>
    <lineage>
        <taxon>Eukaryota</taxon>
        <taxon>Viridiplantae</taxon>
        <taxon>Streptophyta</taxon>
        <taxon>Embryophyta</taxon>
        <taxon>Tracheophyta</taxon>
        <taxon>Spermatophyta</taxon>
        <taxon>Magnoliopsida</taxon>
        <taxon>eudicotyledons</taxon>
        <taxon>Gunneridae</taxon>
        <taxon>Pentapetalae</taxon>
        <taxon>rosids</taxon>
        <taxon>fabids</taxon>
        <taxon>Fagales</taxon>
        <taxon>Myricaceae</taxon>
        <taxon>Morella</taxon>
    </lineage>
</organism>
<dbReference type="OrthoDB" id="676979at2759"/>
<evidence type="ECO:0000256" key="6">
    <source>
        <dbReference type="ARBA" id="ARBA00022729"/>
    </source>
</evidence>
<keyword evidence="4" id="KW-0433">Leucine-rich repeat</keyword>
<evidence type="ECO:0000259" key="14">
    <source>
        <dbReference type="Pfam" id="PF08263"/>
    </source>
</evidence>
<dbReference type="Gene3D" id="3.80.10.10">
    <property type="entry name" value="Ribonuclease Inhibitor"/>
    <property type="match status" value="7"/>
</dbReference>
<keyword evidence="5 12" id="KW-0812">Transmembrane</keyword>